<dbReference type="Proteomes" id="UP001195483">
    <property type="component" value="Unassembled WGS sequence"/>
</dbReference>
<comment type="caution">
    <text evidence="2">The sequence shown here is derived from an EMBL/GenBank/DDBJ whole genome shotgun (WGS) entry which is preliminary data.</text>
</comment>
<keyword evidence="3" id="KW-1185">Reference proteome</keyword>
<reference evidence="2" key="3">
    <citation type="submission" date="2023-05" db="EMBL/GenBank/DDBJ databases">
        <authorList>
            <person name="Smith C.H."/>
        </authorList>
    </citation>
    <scope>NUCLEOTIDE SEQUENCE</scope>
    <source>
        <strain evidence="2">CHS0354</strain>
        <tissue evidence="2">Mantle</tissue>
    </source>
</reference>
<feature type="compositionally biased region" description="Polar residues" evidence="1">
    <location>
        <begin position="492"/>
        <end position="510"/>
    </location>
</feature>
<feature type="region of interest" description="Disordered" evidence="1">
    <location>
        <begin position="476"/>
        <end position="547"/>
    </location>
</feature>
<evidence type="ECO:0000313" key="2">
    <source>
        <dbReference type="EMBL" id="KAK3606276.1"/>
    </source>
</evidence>
<feature type="compositionally biased region" description="Basic and acidic residues" evidence="1">
    <location>
        <begin position="476"/>
        <end position="490"/>
    </location>
</feature>
<evidence type="ECO:0000313" key="3">
    <source>
        <dbReference type="Proteomes" id="UP001195483"/>
    </source>
</evidence>
<evidence type="ECO:0000256" key="1">
    <source>
        <dbReference type="SAM" id="MobiDB-lite"/>
    </source>
</evidence>
<feature type="compositionally biased region" description="Polar residues" evidence="1">
    <location>
        <begin position="536"/>
        <end position="546"/>
    </location>
</feature>
<reference evidence="2" key="2">
    <citation type="journal article" date="2021" name="Genome Biol. Evol.">
        <title>Developing a high-quality reference genome for a parasitic bivalve with doubly uniparental inheritance (Bivalvia: Unionida).</title>
        <authorList>
            <person name="Smith C.H."/>
        </authorList>
    </citation>
    <scope>NUCLEOTIDE SEQUENCE</scope>
    <source>
        <strain evidence="2">CHS0354</strain>
        <tissue evidence="2">Mantle</tissue>
    </source>
</reference>
<gene>
    <name evidence="2" type="ORF">CHS0354_037952</name>
</gene>
<feature type="region of interest" description="Disordered" evidence="1">
    <location>
        <begin position="392"/>
        <end position="411"/>
    </location>
</feature>
<protein>
    <submittedName>
        <fullName evidence="2">Uncharacterized protein</fullName>
    </submittedName>
</protein>
<reference evidence="2" key="1">
    <citation type="journal article" date="2021" name="Genome Biol. Evol.">
        <title>A High-Quality Reference Genome for a Parasitic Bivalve with Doubly Uniparental Inheritance (Bivalvia: Unionida).</title>
        <authorList>
            <person name="Smith C.H."/>
        </authorList>
    </citation>
    <scope>NUCLEOTIDE SEQUENCE</scope>
    <source>
        <strain evidence="2">CHS0354</strain>
    </source>
</reference>
<accession>A0AAE0T9L1</accession>
<feature type="compositionally biased region" description="Basic and acidic residues" evidence="1">
    <location>
        <begin position="398"/>
        <end position="411"/>
    </location>
</feature>
<dbReference type="AlphaFoldDB" id="A0AAE0T9L1"/>
<sequence>MDWQPVSNDTETGNLSAYCPQFCTSLAQCKDIHFTVSINTDDSNHFSSTAYHDHRSSSFIHENAPYSLSQSTVHYVHSSGNEEMSINEQCEVGKNMGNDYQHRTFMRKLPVLTKLNMRYLQAQNEITNASYKIRISWFSSEVNQEIQKLSVYECLGGGIASSEIIFLMKQNQEDLNNKHYFSDFHIFLNELQESNRTILKRLDDLLQTSEEDHRLRFQEEHGNALIGKHISYFDLENRIKLIEANDLKREKELKELQQSLKILMEKKEHTYGIFSEGNPRATVRFLGKNVEINSAGISDIGAFQQQSDMVAVSRTFIQQEISFITPEHCSDQKEGILEGEDQDRHAAPSPNVSSEHEIERPFLEESVSGDAYKLRLVKTPGFSALEIPGSESAGLNVNKEHPSSLRDSKETSVDFPVGHILRSEMEEVLTENISSSENSTIDASVDNHTQSNRAVNMESDIVSVCHGVDYNFGSLQRKDVGQRDPEEKKAQPSGNVYTESESGYVSSRSDTSVHSDHELIAANLSRHSVNKKSDSGGKNSWPQRSKNVPRVKQAAAFSFSYSNQPVLKLIAYDHVTSSDNQLQQNSSHVAEHQDNINFSKTKMPEKENIDLDYDMKVELIHPMMWQVIAKAEYDEGTCNFIPGSEGNHFTIYQVKMTSHTMR</sequence>
<proteinExistence type="predicted"/>
<name>A0AAE0T9L1_9BIVA</name>
<dbReference type="EMBL" id="JAEAOA010002216">
    <property type="protein sequence ID" value="KAK3606276.1"/>
    <property type="molecule type" value="Genomic_DNA"/>
</dbReference>
<organism evidence="2 3">
    <name type="scientific">Potamilus streckersoni</name>
    <dbReference type="NCBI Taxonomy" id="2493646"/>
    <lineage>
        <taxon>Eukaryota</taxon>
        <taxon>Metazoa</taxon>
        <taxon>Spiralia</taxon>
        <taxon>Lophotrochozoa</taxon>
        <taxon>Mollusca</taxon>
        <taxon>Bivalvia</taxon>
        <taxon>Autobranchia</taxon>
        <taxon>Heteroconchia</taxon>
        <taxon>Palaeoheterodonta</taxon>
        <taxon>Unionida</taxon>
        <taxon>Unionoidea</taxon>
        <taxon>Unionidae</taxon>
        <taxon>Ambleminae</taxon>
        <taxon>Lampsilini</taxon>
        <taxon>Potamilus</taxon>
    </lineage>
</organism>